<dbReference type="Proteomes" id="UP000008022">
    <property type="component" value="Unassembled WGS sequence"/>
</dbReference>
<evidence type="ECO:0000313" key="1">
    <source>
        <dbReference type="EnsemblPlants" id="ORUFI01G26150.1"/>
    </source>
</evidence>
<organism evidence="1 2">
    <name type="scientific">Oryza rufipogon</name>
    <name type="common">Brownbeard rice</name>
    <name type="synonym">Asian wild rice</name>
    <dbReference type="NCBI Taxonomy" id="4529"/>
    <lineage>
        <taxon>Eukaryota</taxon>
        <taxon>Viridiplantae</taxon>
        <taxon>Streptophyta</taxon>
        <taxon>Embryophyta</taxon>
        <taxon>Tracheophyta</taxon>
        <taxon>Spermatophyta</taxon>
        <taxon>Magnoliopsida</taxon>
        <taxon>Liliopsida</taxon>
        <taxon>Poales</taxon>
        <taxon>Poaceae</taxon>
        <taxon>BOP clade</taxon>
        <taxon>Oryzoideae</taxon>
        <taxon>Oryzeae</taxon>
        <taxon>Oryzinae</taxon>
        <taxon>Oryza</taxon>
    </lineage>
</organism>
<name>A0A0E0MZH0_ORYRU</name>
<reference evidence="1" key="2">
    <citation type="submission" date="2015-06" db="UniProtKB">
        <authorList>
            <consortium name="EnsemblPlants"/>
        </authorList>
    </citation>
    <scope>IDENTIFICATION</scope>
</reference>
<keyword evidence="2" id="KW-1185">Reference proteome</keyword>
<dbReference type="OMA" id="NHHAICK"/>
<reference evidence="2" key="1">
    <citation type="submission" date="2013-06" db="EMBL/GenBank/DDBJ databases">
        <authorList>
            <person name="Zhao Q."/>
        </authorList>
    </citation>
    <scope>NUCLEOTIDE SEQUENCE</scope>
    <source>
        <strain evidence="2">cv. W1943</strain>
    </source>
</reference>
<proteinExistence type="predicted"/>
<sequence>MAVLRLGDEGGSWAPCMVKEVEEKLGGIYDGKFEQRLIQVIVPSILQYVCTACLQYGRSSWCSSPRRPVGGRWEELAAWVSDNHHAICKGGGGGRGGKGHDSKAMSTPIFFIPDAPFHAQLEFNPGFLSFMRFRGLLWRFLLIHKCNRYSLWWEHFFLHNDEVVLVFQIISSEVVAAGLVSFLVFDGVSPRFD</sequence>
<dbReference type="HOGENOM" id="CLU_128985_0_0_1"/>
<protein>
    <submittedName>
        <fullName evidence="1">Uncharacterized protein</fullName>
    </submittedName>
</protein>
<evidence type="ECO:0000313" key="2">
    <source>
        <dbReference type="Proteomes" id="UP000008022"/>
    </source>
</evidence>
<accession>A0A0E0MZH0</accession>
<dbReference type="EnsemblPlants" id="ORUFI01G26150.1">
    <property type="protein sequence ID" value="ORUFI01G26150.1"/>
    <property type="gene ID" value="ORUFI01G26150"/>
</dbReference>
<dbReference type="AlphaFoldDB" id="A0A0E0MZH0"/>
<dbReference type="Gramene" id="ORUFI01G26150.1">
    <property type="protein sequence ID" value="ORUFI01G26150.1"/>
    <property type="gene ID" value="ORUFI01G26150"/>
</dbReference>